<dbReference type="PANTHER" id="PTHR43793:SF1">
    <property type="entry name" value="FAD SYNTHASE"/>
    <property type="match status" value="1"/>
</dbReference>
<feature type="domain" description="Cytidyltransferase-like" evidence="3">
    <location>
        <begin position="11"/>
        <end position="104"/>
    </location>
</feature>
<accession>A0A383F4Y7</accession>
<dbReference type="PANTHER" id="PTHR43793">
    <property type="entry name" value="FAD SYNTHASE"/>
    <property type="match status" value="1"/>
</dbReference>
<dbReference type="InterPro" id="IPR014729">
    <property type="entry name" value="Rossmann-like_a/b/a_fold"/>
</dbReference>
<dbReference type="InterPro" id="IPR050385">
    <property type="entry name" value="Archaeal_FAD_synthase"/>
</dbReference>
<dbReference type="Pfam" id="PF01467">
    <property type="entry name" value="CTP_transf_like"/>
    <property type="match status" value="1"/>
</dbReference>
<reference evidence="4" key="1">
    <citation type="submission" date="2018-05" db="EMBL/GenBank/DDBJ databases">
        <authorList>
            <person name="Lanie J.A."/>
            <person name="Ng W.-L."/>
            <person name="Kazmierczak K.M."/>
            <person name="Andrzejewski T.M."/>
            <person name="Davidsen T.M."/>
            <person name="Wayne K.J."/>
            <person name="Tettelin H."/>
            <person name="Glass J.I."/>
            <person name="Rusch D."/>
            <person name="Podicherti R."/>
            <person name="Tsui H.-C.T."/>
            <person name="Winkler M.E."/>
        </authorList>
    </citation>
    <scope>NUCLEOTIDE SEQUENCE</scope>
</reference>
<protein>
    <recommendedName>
        <fullName evidence="3">Cytidyltransferase-like domain-containing protein</fullName>
    </recommendedName>
</protein>
<gene>
    <name evidence="4" type="ORF">METZ01_LOCUS517096</name>
</gene>
<dbReference type="Gene3D" id="3.40.50.620">
    <property type="entry name" value="HUPs"/>
    <property type="match status" value="1"/>
</dbReference>
<evidence type="ECO:0000256" key="2">
    <source>
        <dbReference type="ARBA" id="ARBA00022695"/>
    </source>
</evidence>
<dbReference type="EMBL" id="UINC01231631">
    <property type="protein sequence ID" value="SVE64242.1"/>
    <property type="molecule type" value="Genomic_DNA"/>
</dbReference>
<keyword evidence="2" id="KW-0548">Nucleotidyltransferase</keyword>
<evidence type="ECO:0000313" key="4">
    <source>
        <dbReference type="EMBL" id="SVE64242.1"/>
    </source>
</evidence>
<name>A0A383F4Y7_9ZZZZ</name>
<keyword evidence="1" id="KW-0808">Transferase</keyword>
<evidence type="ECO:0000259" key="3">
    <source>
        <dbReference type="Pfam" id="PF01467"/>
    </source>
</evidence>
<dbReference type="SUPFAM" id="SSF52374">
    <property type="entry name" value="Nucleotidylyl transferase"/>
    <property type="match status" value="1"/>
</dbReference>
<organism evidence="4">
    <name type="scientific">marine metagenome</name>
    <dbReference type="NCBI Taxonomy" id="408172"/>
    <lineage>
        <taxon>unclassified sequences</taxon>
        <taxon>metagenomes</taxon>
        <taxon>ecological metagenomes</taxon>
    </lineage>
</organism>
<dbReference type="NCBIfam" id="TIGR00125">
    <property type="entry name" value="cyt_tran_rel"/>
    <property type="match status" value="1"/>
</dbReference>
<dbReference type="GO" id="GO:0016779">
    <property type="term" value="F:nucleotidyltransferase activity"/>
    <property type="evidence" value="ECO:0007669"/>
    <property type="project" value="UniProtKB-KW"/>
</dbReference>
<evidence type="ECO:0000256" key="1">
    <source>
        <dbReference type="ARBA" id="ARBA00022679"/>
    </source>
</evidence>
<proteinExistence type="predicted"/>
<sequence length="137" mass="16175">MVRKNPIIGVIAGNFDVIHPGYIYLFNECKQHCDHFLLLLHEDPSIERNEKLKPVLSIEERELILSSLRQIDEIITYKTEKDLLRILKDKKIDIRFLGDDYKQKDFTGKELDIPIHFLNRSHGWSTTKFKKLLSNNI</sequence>
<dbReference type="AlphaFoldDB" id="A0A383F4Y7"/>
<dbReference type="InterPro" id="IPR004821">
    <property type="entry name" value="Cyt_trans-like"/>
</dbReference>